<dbReference type="OrthoDB" id="9451547at2759"/>
<keyword evidence="1 2" id="KW-0175">Coiled coil</keyword>
<keyword evidence="3" id="KW-1133">Transmembrane helix</keyword>
<accession>A0A3P7N7H8</accession>
<evidence type="ECO:0000313" key="5">
    <source>
        <dbReference type="Proteomes" id="UP000281553"/>
    </source>
</evidence>
<dbReference type="Proteomes" id="UP000281553">
    <property type="component" value="Unassembled WGS sequence"/>
</dbReference>
<keyword evidence="3" id="KW-0812">Transmembrane</keyword>
<evidence type="ECO:0000313" key="4">
    <source>
        <dbReference type="EMBL" id="VDN38505.1"/>
    </source>
</evidence>
<dbReference type="PANTHER" id="PTHR32123">
    <property type="entry name" value="BICD FAMILY-LIKE CARGO ADAPTER"/>
    <property type="match status" value="1"/>
</dbReference>
<evidence type="ECO:0000256" key="3">
    <source>
        <dbReference type="SAM" id="Phobius"/>
    </source>
</evidence>
<dbReference type="PANTHER" id="PTHR32123:SF13">
    <property type="entry name" value="BICAUDAL D-RELATED PROTEIN HOMOLOG"/>
    <property type="match status" value="1"/>
</dbReference>
<keyword evidence="5" id="KW-1185">Reference proteome</keyword>
<evidence type="ECO:0000256" key="2">
    <source>
        <dbReference type="SAM" id="Coils"/>
    </source>
</evidence>
<gene>
    <name evidence="4" type="ORF">DILT_LOCUS17618</name>
</gene>
<dbReference type="AlphaFoldDB" id="A0A3P7N7H8"/>
<dbReference type="EMBL" id="UYRU01093259">
    <property type="protein sequence ID" value="VDN38505.1"/>
    <property type="molecule type" value="Genomic_DNA"/>
</dbReference>
<dbReference type="InterPro" id="IPR051149">
    <property type="entry name" value="Spindly/BICDR_Dynein_Adapter"/>
</dbReference>
<keyword evidence="3" id="KW-0472">Membrane</keyword>
<organism evidence="4 5">
    <name type="scientific">Dibothriocephalus latus</name>
    <name type="common">Fish tapeworm</name>
    <name type="synonym">Diphyllobothrium latum</name>
    <dbReference type="NCBI Taxonomy" id="60516"/>
    <lineage>
        <taxon>Eukaryota</taxon>
        <taxon>Metazoa</taxon>
        <taxon>Spiralia</taxon>
        <taxon>Lophotrochozoa</taxon>
        <taxon>Platyhelminthes</taxon>
        <taxon>Cestoda</taxon>
        <taxon>Eucestoda</taxon>
        <taxon>Diphyllobothriidea</taxon>
        <taxon>Diphyllobothriidae</taxon>
        <taxon>Dibothriocephalus</taxon>
    </lineage>
</organism>
<sequence>MDSPNQYFADGSPENEITDLSANGISTPDSQHLALENLQLRLENQRLLEQLHQQIHVKLELLLDIQRERESVRLRLIAVESDYDAQLKELQGEVLSLREDVQSQKRLFRQRDQTHQEAMQSLSERNTALEESLEESKRHASSLTVKAKELQDQLISSRASIQCHVQQIESLRAEISQLKEDKASLERRLAAITEERDCLLNALSDAQQTTALLQSENANQQSVVGYQVVVAFILLYYALIS</sequence>
<proteinExistence type="predicted"/>
<name>A0A3P7N7H8_DIBLA</name>
<protein>
    <submittedName>
        <fullName evidence="4">Uncharacterized protein</fullName>
    </submittedName>
</protein>
<reference evidence="4 5" key="1">
    <citation type="submission" date="2018-11" db="EMBL/GenBank/DDBJ databases">
        <authorList>
            <consortium name="Pathogen Informatics"/>
        </authorList>
    </citation>
    <scope>NUCLEOTIDE SEQUENCE [LARGE SCALE GENOMIC DNA]</scope>
</reference>
<feature type="coiled-coil region" evidence="2">
    <location>
        <begin position="80"/>
        <end position="209"/>
    </location>
</feature>
<dbReference type="Gene3D" id="1.10.287.1490">
    <property type="match status" value="1"/>
</dbReference>
<evidence type="ECO:0000256" key="1">
    <source>
        <dbReference type="ARBA" id="ARBA00023054"/>
    </source>
</evidence>
<feature type="transmembrane region" description="Helical" evidence="3">
    <location>
        <begin position="223"/>
        <end position="240"/>
    </location>
</feature>